<feature type="region of interest" description="Disordered" evidence="6">
    <location>
        <begin position="231"/>
        <end position="260"/>
    </location>
</feature>
<evidence type="ECO:0000256" key="1">
    <source>
        <dbReference type="ARBA" id="ARBA00004496"/>
    </source>
</evidence>
<dbReference type="EMBL" id="JBBPBM010000001">
    <property type="protein sequence ID" value="KAK8601422.1"/>
    <property type="molecule type" value="Genomic_DNA"/>
</dbReference>
<evidence type="ECO:0000256" key="3">
    <source>
        <dbReference type="ARBA" id="ARBA00015817"/>
    </source>
</evidence>
<name>A0ABR2GEU6_9ROSI</name>
<proteinExistence type="inferred from homology"/>
<dbReference type="PANTHER" id="PTHR21422">
    <property type="entry name" value="RAB3 GTPASE-ACTIVATING PROTEIN CATALYTIC SUBUNIT"/>
    <property type="match status" value="1"/>
</dbReference>
<dbReference type="InterPro" id="IPR045700">
    <property type="entry name" value="Rab3GAP1"/>
</dbReference>
<keyword evidence="9" id="KW-1185">Reference proteome</keyword>
<dbReference type="InterPro" id="IPR026147">
    <property type="entry name" value="Rab3GAP1_conserved"/>
</dbReference>
<evidence type="ECO:0000256" key="2">
    <source>
        <dbReference type="ARBA" id="ARBA00008856"/>
    </source>
</evidence>
<dbReference type="Proteomes" id="UP001472677">
    <property type="component" value="Unassembled WGS sequence"/>
</dbReference>
<protein>
    <recommendedName>
        <fullName evidence="3">Rab3 GTPase-activating protein catalytic subunit</fullName>
    </recommendedName>
</protein>
<evidence type="ECO:0000259" key="7">
    <source>
        <dbReference type="Pfam" id="PF13890"/>
    </source>
</evidence>
<comment type="similarity">
    <text evidence="2">Belongs to the Rab3-GAP catalytic subunit family.</text>
</comment>
<organism evidence="8 9">
    <name type="scientific">Hibiscus sabdariffa</name>
    <name type="common">roselle</name>
    <dbReference type="NCBI Taxonomy" id="183260"/>
    <lineage>
        <taxon>Eukaryota</taxon>
        <taxon>Viridiplantae</taxon>
        <taxon>Streptophyta</taxon>
        <taxon>Embryophyta</taxon>
        <taxon>Tracheophyta</taxon>
        <taxon>Spermatophyta</taxon>
        <taxon>Magnoliopsida</taxon>
        <taxon>eudicotyledons</taxon>
        <taxon>Gunneridae</taxon>
        <taxon>Pentapetalae</taxon>
        <taxon>rosids</taxon>
        <taxon>malvids</taxon>
        <taxon>Malvales</taxon>
        <taxon>Malvaceae</taxon>
        <taxon>Malvoideae</taxon>
        <taxon>Hibiscus</taxon>
    </lineage>
</organism>
<keyword evidence="4" id="KW-0343">GTPase activation</keyword>
<accession>A0ABR2GEU6</accession>
<dbReference type="PANTHER" id="PTHR21422:SF9">
    <property type="entry name" value="RAB3 GTPASE-ACTIVATING PROTEIN CATALYTIC SUBUNIT"/>
    <property type="match status" value="1"/>
</dbReference>
<sequence length="951" mass="108031">MASSSKADVTEQEEEEEIDHFNDFTLASSWERFISEIEATCRQWMADGPKKLLEKGAVHLDSSDNIYKVKSDLKIAAKVYSMEYYFEVSNNGKIADWNSTLHDLHLCFGVKEFLVISPQSASGVVLDAPEATKLLSTISIALSNCSSLWPAFVPVHDPSRQSYIGIQNMGTNFTRRFEADRIGSQVPIKFMHLEGLYELFVSKFAYCTADHSMHLFKVHLRMKLTYRTLPNDEDNDNDIQEPDAENADSETSLGGDNRNRKHWDDDCPWNEWYFAEDPVKGFDLVATWSEKVVESSLEMAELENASPHEAENWILAPNLSPNLDSSKEDRIGFASQLLLLVNALDISFGVQFVEDFVSVQTPDSDNLNSSMVIPPQAVLDHVLKDLFLEGLQLPNFAKDEHKNSQAIKGAPLESLFTQFCLHSLWFGNCNIRAIAVFWIEFVREIRWHWEESQPLPRIPANGPIDLETCLINQKLQMLAICIQKKREQNKEVDASANMEKMQENIKGGEKSSSFHAKSQAFDGKRDSLFIPEDFNGSKTAVPKFNANSQDVHSADKSCSDSIRRGSSGPVGSMKLLKSCQSLHAPFTQSAPLMTEDMHEERLRAVEASGDSFNFSAQLERERLSSDMSAFKAANPDADFEDFIRWYSPGDWENDESAKNFTEGVMDEWPPRGRLSQRMSDHGNFWRKIWVDAPILAAFEQKPLLDPNHEGEKILHYLETLRPRQLLQQMVCTAFGASADILNQTNFGSLKQMNMKMDQLYLTMASTLRSLQVNLSSNISETIEDVRRLCVVFEHVEKLVTLAASLHRKFRQEPRIAEAIFSDFYNFYLPTMEIGLADVVNEKEFDMKLQLRQDERQFVSNMFKPPTANQSWRKVLSMGNHLNGHEPILREIIFTMFDNASESHYASVADHDTSSSPSPSPRVNEHEIETYRMYTCGTSNDLRVALAVTSHD</sequence>
<evidence type="ECO:0000313" key="9">
    <source>
        <dbReference type="Proteomes" id="UP001472677"/>
    </source>
</evidence>
<feature type="compositionally biased region" description="Acidic residues" evidence="6">
    <location>
        <begin position="231"/>
        <end position="248"/>
    </location>
</feature>
<evidence type="ECO:0000256" key="4">
    <source>
        <dbReference type="ARBA" id="ARBA00022468"/>
    </source>
</evidence>
<keyword evidence="5" id="KW-0963">Cytoplasm</keyword>
<reference evidence="8 9" key="1">
    <citation type="journal article" date="2024" name="G3 (Bethesda)">
        <title>Genome assembly of Hibiscus sabdariffa L. provides insights into metabolisms of medicinal natural products.</title>
        <authorList>
            <person name="Kim T."/>
        </authorList>
    </citation>
    <scope>NUCLEOTIDE SEQUENCE [LARGE SCALE GENOMIC DNA]</scope>
    <source>
        <strain evidence="8">TK-2024</strain>
        <tissue evidence="8">Old leaves</tissue>
    </source>
</reference>
<comment type="subcellular location">
    <subcellularLocation>
        <location evidence="1">Cytoplasm</location>
    </subcellularLocation>
</comment>
<evidence type="ECO:0000256" key="5">
    <source>
        <dbReference type="ARBA" id="ARBA00022490"/>
    </source>
</evidence>
<feature type="domain" description="Rab3GAP catalytic subunit conserved" evidence="7">
    <location>
        <begin position="560"/>
        <end position="718"/>
    </location>
</feature>
<gene>
    <name evidence="8" type="ORF">V6N12_051255</name>
</gene>
<evidence type="ECO:0000313" key="8">
    <source>
        <dbReference type="EMBL" id="KAK8601422.1"/>
    </source>
</evidence>
<dbReference type="Pfam" id="PF13890">
    <property type="entry name" value="Rab3-GTPase_cat"/>
    <property type="match status" value="1"/>
</dbReference>
<comment type="caution">
    <text evidence="8">The sequence shown here is derived from an EMBL/GenBank/DDBJ whole genome shotgun (WGS) entry which is preliminary data.</text>
</comment>
<evidence type="ECO:0000256" key="6">
    <source>
        <dbReference type="SAM" id="MobiDB-lite"/>
    </source>
</evidence>